<accession>E3MWR1</accession>
<dbReference type="PANTHER" id="PTHR47331:SF5">
    <property type="entry name" value="RIBONUCLEASE H"/>
    <property type="match status" value="1"/>
</dbReference>
<feature type="compositionally biased region" description="Low complexity" evidence="1">
    <location>
        <begin position="587"/>
        <end position="600"/>
    </location>
</feature>
<dbReference type="PANTHER" id="PTHR47331">
    <property type="entry name" value="PHD-TYPE DOMAIN-CONTAINING PROTEIN"/>
    <property type="match status" value="1"/>
</dbReference>
<dbReference type="HOGENOM" id="CLU_015784_1_0_1"/>
<feature type="region of interest" description="Disordered" evidence="1">
    <location>
        <begin position="307"/>
        <end position="371"/>
    </location>
</feature>
<feature type="compositionally biased region" description="Low complexity" evidence="1">
    <location>
        <begin position="33"/>
        <end position="46"/>
    </location>
</feature>
<dbReference type="EMBL" id="DS268488">
    <property type="protein sequence ID" value="EFP10774.1"/>
    <property type="molecule type" value="Genomic_DNA"/>
</dbReference>
<dbReference type="AlphaFoldDB" id="E3MWR1"/>
<dbReference type="Proteomes" id="UP000008281">
    <property type="component" value="Unassembled WGS sequence"/>
</dbReference>
<dbReference type="eggNOG" id="KOG0017">
    <property type="taxonomic scope" value="Eukaryota"/>
</dbReference>
<feature type="compositionally biased region" description="Polar residues" evidence="1">
    <location>
        <begin position="220"/>
        <end position="232"/>
    </location>
</feature>
<reference evidence="2" key="1">
    <citation type="submission" date="2007-07" db="EMBL/GenBank/DDBJ databases">
        <title>PCAP assembly of the Caenorhabditis remanei genome.</title>
        <authorList>
            <consortium name="The Caenorhabditis remanei Sequencing Consortium"/>
            <person name="Wilson R.K."/>
        </authorList>
    </citation>
    <scope>NUCLEOTIDE SEQUENCE [LARGE SCALE GENOMIC DNA]</scope>
    <source>
        <strain evidence="2">PB4641</strain>
    </source>
</reference>
<gene>
    <name evidence="2" type="ORF">CRE_02525</name>
</gene>
<dbReference type="STRING" id="31234.E3MWR1"/>
<feature type="compositionally biased region" description="Polar residues" evidence="1">
    <location>
        <begin position="326"/>
        <end position="335"/>
    </location>
</feature>
<feature type="compositionally biased region" description="Polar residues" evidence="1">
    <location>
        <begin position="356"/>
        <end position="371"/>
    </location>
</feature>
<dbReference type="InterPro" id="IPR005312">
    <property type="entry name" value="DUF1759"/>
</dbReference>
<evidence type="ECO:0000313" key="2">
    <source>
        <dbReference type="EMBL" id="EFP10774.1"/>
    </source>
</evidence>
<sequence>MLVPHYGTNSSRNSSCSSRRARRSNSSKNAGGTRNRSTRSTSSTESVTKHQVPWTNLGPAKTIFTKRASKTAQIIKDIQLILTDPQQPEIISVLRTSYNKLNEQLIKLEKSDSEAISLVMKHPALCSSAEIRTNNVLELCDHINELNYPTLITRCQAILQYIEVMLKQLVGNQPSLTEKHYELSSTNNTGCHPFPSSFEPNGPILTKPKSSEPHHKVYMSDSTPPTLPNSNYNANPAITFDAMEAMLQRFGETIKAELTQTVNIAVKRVDKRVDKYAETQSLLIQTVQAMRTNLEIVQDQLEQQQQLREEHSLQTTDPQSTRETHQLCPTSSHNGNKSKDDATLSNKAPSPESPSPLIQSPSPTHCSPISTQASYHTDLTTIFNTLKPFSGDTDHYSLFITRFNSLVHSNPSINTILKQNILISLLEGDSKDLITSDELSESAYEDLRANLERVYNRKTDRRKQLIENYRNLPFHQTDYIQMDKDVMKHVCLTNSLQKCQVAVNDPFLIDTFVDKLPARIMRSFIKMTRHSTPSFLEAANLVQTLISENRAVDEAEQRKKNRTQVNEICMADINKLTKGQPHRHYGNQNNQFDSNRNNAQTEGTPKLSKWKSAPCTFCHQDHPTNTCTMKIKDKREAIIKQNRCLNCFRRDHTVTKCPSSYTCTTCRNKHHSSICPEREKVDTSVNCLTTNDNTKQFFRSNGIDI</sequence>
<protein>
    <recommendedName>
        <fullName evidence="4">CCHC-type domain-containing protein</fullName>
    </recommendedName>
</protein>
<feature type="compositionally biased region" description="Low complexity" evidence="1">
    <location>
        <begin position="9"/>
        <end position="18"/>
    </location>
</feature>
<evidence type="ECO:0000313" key="3">
    <source>
        <dbReference type="Proteomes" id="UP000008281"/>
    </source>
</evidence>
<proteinExistence type="predicted"/>
<dbReference type="Pfam" id="PF03564">
    <property type="entry name" value="DUF1759"/>
    <property type="match status" value="1"/>
</dbReference>
<evidence type="ECO:0000256" key="1">
    <source>
        <dbReference type="SAM" id="MobiDB-lite"/>
    </source>
</evidence>
<feature type="region of interest" description="Disordered" evidence="1">
    <location>
        <begin position="578"/>
        <end position="607"/>
    </location>
</feature>
<dbReference type="OMA" id="QENTICP"/>
<keyword evidence="3" id="KW-1185">Reference proteome</keyword>
<feature type="region of interest" description="Disordered" evidence="1">
    <location>
        <begin position="1"/>
        <end position="52"/>
    </location>
</feature>
<feature type="region of interest" description="Disordered" evidence="1">
    <location>
        <begin position="192"/>
        <end position="232"/>
    </location>
</feature>
<organism evidence="3">
    <name type="scientific">Caenorhabditis remanei</name>
    <name type="common">Caenorhabditis vulgaris</name>
    <dbReference type="NCBI Taxonomy" id="31234"/>
    <lineage>
        <taxon>Eukaryota</taxon>
        <taxon>Metazoa</taxon>
        <taxon>Ecdysozoa</taxon>
        <taxon>Nematoda</taxon>
        <taxon>Chromadorea</taxon>
        <taxon>Rhabditida</taxon>
        <taxon>Rhabditina</taxon>
        <taxon>Rhabditomorpha</taxon>
        <taxon>Rhabditoidea</taxon>
        <taxon>Rhabditidae</taxon>
        <taxon>Peloderinae</taxon>
        <taxon>Caenorhabditis</taxon>
    </lineage>
</organism>
<dbReference type="InParanoid" id="E3MWR1"/>
<evidence type="ECO:0008006" key="4">
    <source>
        <dbReference type="Google" id="ProtNLM"/>
    </source>
</evidence>
<name>E3MWR1_CAERE</name>
<dbReference type="OrthoDB" id="5989194at2759"/>